<accession>A0A2A6CP22</accession>
<dbReference type="AlphaFoldDB" id="A0A2A6CP22"/>
<protein>
    <submittedName>
        <fullName evidence="1">Uncharacterized protein</fullName>
    </submittedName>
</protein>
<reference evidence="2" key="1">
    <citation type="journal article" date="2008" name="Nat. Genet.">
        <title>The Pristionchus pacificus genome provides a unique perspective on nematode lifestyle and parasitism.</title>
        <authorList>
            <person name="Dieterich C."/>
            <person name="Clifton S.W."/>
            <person name="Schuster L.N."/>
            <person name="Chinwalla A."/>
            <person name="Delehaunty K."/>
            <person name="Dinkelacker I."/>
            <person name="Fulton L."/>
            <person name="Fulton R."/>
            <person name="Godfrey J."/>
            <person name="Minx P."/>
            <person name="Mitreva M."/>
            <person name="Roeseler W."/>
            <person name="Tian H."/>
            <person name="Witte H."/>
            <person name="Yang S.P."/>
            <person name="Wilson R.K."/>
            <person name="Sommer R.J."/>
        </authorList>
    </citation>
    <scope>NUCLEOTIDE SEQUENCE [LARGE SCALE GENOMIC DNA]</scope>
    <source>
        <strain evidence="2">PS312</strain>
    </source>
</reference>
<sequence length="203" mass="23033">MAIYERSCVFFVCIFFFFVALTTLCSSFSDHVLSSQINDILSTDLHPIYPSSSAHPLRSSRMAEILGNLGTHLFQSVTDKAGNIGNRFEEDFSSLSHNITGLARNITDDVNKVTGEVVVLSVFIKIALVLLSILLFLLILRYLTFGGRALFCQVQIIQNLGLDYIEKNTQKFQHWCLQTEYWNPRTMDQNGKNFGHHKETTKC</sequence>
<gene>
    <name evidence="1" type="primary">WBGene00095106</name>
</gene>
<dbReference type="OrthoDB" id="5826262at2759"/>
<evidence type="ECO:0000313" key="1">
    <source>
        <dbReference type="EnsemblMetazoa" id="PPA05552.1"/>
    </source>
</evidence>
<name>A0A2A6CP22_PRIPA</name>
<evidence type="ECO:0000313" key="2">
    <source>
        <dbReference type="Proteomes" id="UP000005239"/>
    </source>
</evidence>
<proteinExistence type="predicted"/>
<reference evidence="1" key="2">
    <citation type="submission" date="2022-06" db="UniProtKB">
        <authorList>
            <consortium name="EnsemblMetazoa"/>
        </authorList>
    </citation>
    <scope>IDENTIFICATION</scope>
    <source>
        <strain evidence="1">PS312</strain>
    </source>
</reference>
<dbReference type="Proteomes" id="UP000005239">
    <property type="component" value="Unassembled WGS sequence"/>
</dbReference>
<keyword evidence="2" id="KW-1185">Reference proteome</keyword>
<organism evidence="1 2">
    <name type="scientific">Pristionchus pacificus</name>
    <name type="common">Parasitic nematode worm</name>
    <dbReference type="NCBI Taxonomy" id="54126"/>
    <lineage>
        <taxon>Eukaryota</taxon>
        <taxon>Metazoa</taxon>
        <taxon>Ecdysozoa</taxon>
        <taxon>Nematoda</taxon>
        <taxon>Chromadorea</taxon>
        <taxon>Rhabditida</taxon>
        <taxon>Rhabditina</taxon>
        <taxon>Diplogasteromorpha</taxon>
        <taxon>Diplogasteroidea</taxon>
        <taxon>Neodiplogasteridae</taxon>
        <taxon>Pristionchus</taxon>
    </lineage>
</organism>
<accession>A0A8R1Y814</accession>
<dbReference type="EnsemblMetazoa" id="PPA05552.1">
    <property type="protein sequence ID" value="PPA05552.1"/>
    <property type="gene ID" value="WBGene00095106"/>
</dbReference>